<accession>A0A2H1WP22</accession>
<protein>
    <submittedName>
        <fullName evidence="1">SFRICE_013849</fullName>
    </submittedName>
</protein>
<sequence length="106" mass="12501">MIIINYYVIGLHTTRRLSRNAAHEYEPLAWLETSRVPRQNSTYSIMQRLAFYRRRGRQRCTLQHVMPLYNVQPAFNHLCCKSQVIGGEPIAIFWAQFQASCLRELT</sequence>
<reference evidence="1" key="1">
    <citation type="submission" date="2016-07" db="EMBL/GenBank/DDBJ databases">
        <authorList>
            <person name="Bretaudeau A."/>
        </authorList>
    </citation>
    <scope>NUCLEOTIDE SEQUENCE</scope>
    <source>
        <strain evidence="1">Rice</strain>
        <tissue evidence="1">Whole body</tissue>
    </source>
</reference>
<gene>
    <name evidence="1" type="ORF">SFRICE_013849</name>
</gene>
<name>A0A2H1WP22_SPOFR</name>
<dbReference type="AlphaFoldDB" id="A0A2H1WP22"/>
<organism evidence="1">
    <name type="scientific">Spodoptera frugiperda</name>
    <name type="common">Fall armyworm</name>
    <dbReference type="NCBI Taxonomy" id="7108"/>
    <lineage>
        <taxon>Eukaryota</taxon>
        <taxon>Metazoa</taxon>
        <taxon>Ecdysozoa</taxon>
        <taxon>Arthropoda</taxon>
        <taxon>Hexapoda</taxon>
        <taxon>Insecta</taxon>
        <taxon>Pterygota</taxon>
        <taxon>Neoptera</taxon>
        <taxon>Endopterygota</taxon>
        <taxon>Lepidoptera</taxon>
        <taxon>Glossata</taxon>
        <taxon>Ditrysia</taxon>
        <taxon>Noctuoidea</taxon>
        <taxon>Noctuidae</taxon>
        <taxon>Amphipyrinae</taxon>
        <taxon>Spodoptera</taxon>
    </lineage>
</organism>
<proteinExistence type="predicted"/>
<evidence type="ECO:0000313" key="1">
    <source>
        <dbReference type="EMBL" id="SOQ54819.1"/>
    </source>
</evidence>
<dbReference type="EMBL" id="ODYU01010015">
    <property type="protein sequence ID" value="SOQ54819.1"/>
    <property type="molecule type" value="Genomic_DNA"/>
</dbReference>